<protein>
    <submittedName>
        <fullName evidence="7">Beta-lactamase-like protein</fullName>
    </submittedName>
</protein>
<comment type="similarity">
    <text evidence="2">Belongs to the metallo-beta-lactamase superfamily.</text>
</comment>
<keyword evidence="8" id="KW-1185">Reference proteome</keyword>
<feature type="domain" description="Metallo-beta-lactamase" evidence="6">
    <location>
        <begin position="37"/>
        <end position="177"/>
    </location>
</feature>
<evidence type="ECO:0000256" key="5">
    <source>
        <dbReference type="ARBA" id="ARBA00022833"/>
    </source>
</evidence>
<evidence type="ECO:0000313" key="7">
    <source>
        <dbReference type="EMBL" id="KAH8692215.1"/>
    </source>
</evidence>
<dbReference type="InterPro" id="IPR051013">
    <property type="entry name" value="MBL_superfamily_lactonases"/>
</dbReference>
<keyword evidence="5" id="KW-0862">Zinc</keyword>
<evidence type="ECO:0000256" key="2">
    <source>
        <dbReference type="ARBA" id="ARBA00007749"/>
    </source>
</evidence>
<dbReference type="RefSeq" id="XP_046068212.1">
    <property type="nucleotide sequence ID" value="XM_046211852.1"/>
</dbReference>
<dbReference type="PANTHER" id="PTHR42978:SF2">
    <property type="entry name" value="102 KBASES UNSTABLE REGION: FROM 1 TO 119443"/>
    <property type="match status" value="1"/>
</dbReference>
<dbReference type="EMBL" id="JAJTJA010000011">
    <property type="protein sequence ID" value="KAH8692215.1"/>
    <property type="molecule type" value="Genomic_DNA"/>
</dbReference>
<dbReference type="GO" id="GO:0016787">
    <property type="term" value="F:hydrolase activity"/>
    <property type="evidence" value="ECO:0007669"/>
    <property type="project" value="UniProtKB-KW"/>
</dbReference>
<accession>A0AAD4PUH7</accession>
<dbReference type="Gene3D" id="3.60.15.10">
    <property type="entry name" value="Ribonuclease Z/Hydroxyacylglutathione hydrolase-like"/>
    <property type="match status" value="1"/>
</dbReference>
<keyword evidence="3" id="KW-0479">Metal-binding</keyword>
<name>A0AAD4PUH7_9EURO</name>
<dbReference type="CDD" id="cd07730">
    <property type="entry name" value="metallo-hydrolase-like_MBL-fold"/>
    <property type="match status" value="1"/>
</dbReference>
<dbReference type="GeneID" id="70242139"/>
<evidence type="ECO:0000256" key="3">
    <source>
        <dbReference type="ARBA" id="ARBA00022723"/>
    </source>
</evidence>
<dbReference type="InterPro" id="IPR001279">
    <property type="entry name" value="Metallo-B-lactamas"/>
</dbReference>
<dbReference type="Proteomes" id="UP001201262">
    <property type="component" value="Unassembled WGS sequence"/>
</dbReference>
<evidence type="ECO:0000256" key="4">
    <source>
        <dbReference type="ARBA" id="ARBA00022801"/>
    </source>
</evidence>
<dbReference type="InterPro" id="IPR036866">
    <property type="entry name" value="RibonucZ/Hydroxyglut_hydro"/>
</dbReference>
<evidence type="ECO:0000313" key="8">
    <source>
        <dbReference type="Proteomes" id="UP001201262"/>
    </source>
</evidence>
<dbReference type="AlphaFoldDB" id="A0AAD4PUH7"/>
<dbReference type="GO" id="GO:0046872">
    <property type="term" value="F:metal ion binding"/>
    <property type="evidence" value="ECO:0007669"/>
    <property type="project" value="UniProtKB-KW"/>
</dbReference>
<comment type="caution">
    <text evidence="7">The sequence shown here is derived from an EMBL/GenBank/DDBJ whole genome shotgun (WGS) entry which is preliminary data.</text>
</comment>
<reference evidence="7" key="1">
    <citation type="submission" date="2021-12" db="EMBL/GenBank/DDBJ databases">
        <title>Convergent genome expansion in fungi linked to evolution of root-endophyte symbiosis.</title>
        <authorList>
            <consortium name="DOE Joint Genome Institute"/>
            <person name="Ke Y.-H."/>
            <person name="Bonito G."/>
            <person name="Liao H.-L."/>
            <person name="Looney B."/>
            <person name="Rojas-Flechas A."/>
            <person name="Nash J."/>
            <person name="Hameed K."/>
            <person name="Schadt C."/>
            <person name="Martin F."/>
            <person name="Crous P.W."/>
            <person name="Miettinen O."/>
            <person name="Magnuson J.K."/>
            <person name="Labbe J."/>
            <person name="Jacobson D."/>
            <person name="Doktycz M.J."/>
            <person name="Veneault-Fourrey C."/>
            <person name="Kuo A."/>
            <person name="Mondo S."/>
            <person name="Calhoun S."/>
            <person name="Riley R."/>
            <person name="Ohm R."/>
            <person name="LaButti K."/>
            <person name="Andreopoulos B."/>
            <person name="Pangilinan J."/>
            <person name="Nolan M."/>
            <person name="Tritt A."/>
            <person name="Clum A."/>
            <person name="Lipzen A."/>
            <person name="Daum C."/>
            <person name="Barry K."/>
            <person name="Grigoriev I.V."/>
            <person name="Vilgalys R."/>
        </authorList>
    </citation>
    <scope>NUCLEOTIDE SEQUENCE</scope>
    <source>
        <strain evidence="7">PMI_201</strain>
    </source>
</reference>
<evidence type="ECO:0000256" key="1">
    <source>
        <dbReference type="ARBA" id="ARBA00001947"/>
    </source>
</evidence>
<proteinExistence type="inferred from homology"/>
<evidence type="ECO:0000259" key="6">
    <source>
        <dbReference type="Pfam" id="PF00753"/>
    </source>
</evidence>
<comment type="cofactor">
    <cofactor evidence="1">
        <name>Zn(2+)</name>
        <dbReference type="ChEBI" id="CHEBI:29105"/>
    </cofactor>
</comment>
<dbReference type="SUPFAM" id="SSF56281">
    <property type="entry name" value="Metallo-hydrolase/oxidoreductase"/>
    <property type="match status" value="1"/>
</dbReference>
<keyword evidence="4" id="KW-0378">Hydrolase</keyword>
<dbReference type="PANTHER" id="PTHR42978">
    <property type="entry name" value="QUORUM-QUENCHING LACTONASE YTNP-RELATED-RELATED"/>
    <property type="match status" value="1"/>
</dbReference>
<sequence length="319" mass="35686">MADSYVKVSLLPSGFLTLPEHFFCADQDDKSVRNTVPSMSFLLHHPRTGSNIVFDLGLRRNLDDYPRNIHPHLRTRQPIHTAPDAGESLKKGGLKPSNIDIVILSHVHYDHVGNPRDFTRATFIVGYGTRNLLEHGMKYHSAAHFEKDLLPPERTIELPIQAKLPNYQPKVAPQAASSPSTITLDGLVPGVSHCWKPLPPFDNAIDLFGDASIFIVDSPGHLVGHLNVFARVSEDRWVYLAGDACHHSRILDGMTDIATWEENGMVVCIHADKELAVDTVAKIRRLRKEGFRGASVEVVLSHDAKWYKEYQKSIFPAKL</sequence>
<organism evidence="7 8">
    <name type="scientific">Talaromyces proteolyticus</name>
    <dbReference type="NCBI Taxonomy" id="1131652"/>
    <lineage>
        <taxon>Eukaryota</taxon>
        <taxon>Fungi</taxon>
        <taxon>Dikarya</taxon>
        <taxon>Ascomycota</taxon>
        <taxon>Pezizomycotina</taxon>
        <taxon>Eurotiomycetes</taxon>
        <taxon>Eurotiomycetidae</taxon>
        <taxon>Eurotiales</taxon>
        <taxon>Trichocomaceae</taxon>
        <taxon>Talaromyces</taxon>
        <taxon>Talaromyces sect. Bacilispori</taxon>
    </lineage>
</organism>
<gene>
    <name evidence="7" type="ORF">BGW36DRAFT_303188</name>
</gene>
<dbReference type="Pfam" id="PF00753">
    <property type="entry name" value="Lactamase_B"/>
    <property type="match status" value="1"/>
</dbReference>